<keyword evidence="1" id="KW-0547">Nucleotide-binding</keyword>
<dbReference type="InterPro" id="IPR011029">
    <property type="entry name" value="DEATH-like_dom_sf"/>
</dbReference>
<dbReference type="AlphaFoldDB" id="A0A1X7U321"/>
<dbReference type="InParanoid" id="A0A1X7U321"/>
<evidence type="ECO:0000259" key="4">
    <source>
        <dbReference type="PROSITE" id="PS50017"/>
    </source>
</evidence>
<dbReference type="InterPro" id="IPR032675">
    <property type="entry name" value="LRR_dom_sf"/>
</dbReference>
<dbReference type="EnsemblMetazoa" id="XM_020000793.1">
    <property type="protein sequence ID" value="XP_019856352.1"/>
    <property type="gene ID" value="LOC109584893"/>
</dbReference>
<feature type="compositionally biased region" description="Polar residues" evidence="3">
    <location>
        <begin position="1"/>
        <end position="25"/>
    </location>
</feature>
<dbReference type="KEGG" id="aqu:109584893"/>
<sequence length="1150" mass="130776">MASNQETMASNQETMASNQGTSGSSLRDPVRNILKEFSLNELDLDKATDDTVFLSLGLNFDYFLGIHLGLSKSDITAIKKDNDSDQDRVIALFWKWQERKGSGATYLLLLKVLIEIENKEAAEKLCQYYRDKHQKSSTKLSAPRFKSQLSHPPPAINPSRSYYRRSASDPVDTQKRVRICEKNPSNKAWKIFDRYSDQMVDVLRKDANLCDSMLELLADNFLIGSTEQDVIQQLSNFNIKSKAMMGHVSTFISQARNPIRAFAKFVFLIRDFKNFDKLFDKIKAEASLVAIFIPIRSIKTAKLPSLAANKEFSFKFSDDTTNSDDLILPVKQYSRHLKALYKKEKPDPKWSFTTTPSKVYVDLAVVNKKSCSDSFSKSTIRGTADDIFLHKEPFSLEELCRIEYGEAVLIEGAPGIGKSMLAFEICSRWIKGEALKKYPLLLLLRLRDKFIQNCKTVKDLLGCFLKEQSWKEEAVQHIFDKSGEGLIVILEGFDELPEDLTQASSVFLQISEELPFTSLIYTSRPSAKHSLKQEISFSRHIEVLGFTGKSINEYIQLFFENDNECIATLNQHLDESPKVRSCLYIPVHLVIICSIFQQYIMNKEQVPFKGIVTSTKLYEAMIKMLLYRHIKSKNPAQLVSIDLNDLPDSYQKDFSFLCEMAYIGFRKRATDLIFYLDSHIETLGMMQKEVQVYPGTGDVIAYSFLHPTIQEFLAAYHIFRMPKDEIEDIFNRLKNVMKFSTMLCFLSGLTELQSITPSVDNHLYSMTLFRCLYESGNHSLIASLFSEKDKVYKVRRLLPRPSPQDMFILGKCIALSSCQWGLSFTLRGITFEHLEKFRRGLISIESNPSCKIEDISFSLNPIGDEGMMELIHFPEHILKNLDSLRLMSCEFHSCAAIEFSKQLRKFSSLGNLFFHNNFLKEGEQLCLIEAMIPLKCFHVTFSKLSPDECAVLLTKVSSIGKVYLYQLGSSSIEKVIECFPKSLSLEVLHIEQSCCTPENLSLLPTTLPSSTLTKLELVNCAIDSSSVRTIIDAVLMSHHLEALNLSYNFIDDEGGAHLCSMLRQLFGSSEEPATDSNSSCSFKKFKFLDIGHNPFTGHGISSFIDELAHFKSDSTNFILSLSLGWKDQVCEHVSFTVAQQHLKFESNEND</sequence>
<evidence type="ECO:0000313" key="6">
    <source>
        <dbReference type="EnsemblMetazoa" id="Aqu2.1.22160_001"/>
    </source>
</evidence>
<dbReference type="Gene3D" id="3.40.50.300">
    <property type="entry name" value="P-loop containing nucleotide triphosphate hydrolases"/>
    <property type="match status" value="1"/>
</dbReference>
<evidence type="ECO:0008006" key="8">
    <source>
        <dbReference type="Google" id="ProtNLM"/>
    </source>
</evidence>
<dbReference type="SUPFAM" id="SSF52540">
    <property type="entry name" value="P-loop containing nucleoside triphosphate hydrolases"/>
    <property type="match status" value="1"/>
</dbReference>
<evidence type="ECO:0000259" key="5">
    <source>
        <dbReference type="PROSITE" id="PS50837"/>
    </source>
</evidence>
<feature type="domain" description="NACHT" evidence="5">
    <location>
        <begin position="406"/>
        <end position="527"/>
    </location>
</feature>
<dbReference type="Pfam" id="PF13516">
    <property type="entry name" value="LRR_6"/>
    <property type="match status" value="2"/>
</dbReference>
<dbReference type="EnsemblMetazoa" id="Aqu2.1.22160_001">
    <property type="protein sequence ID" value="Aqu2.1.22160_001"/>
    <property type="gene ID" value="Aqu2.1.22160"/>
</dbReference>
<dbReference type="SUPFAM" id="SSF52047">
    <property type="entry name" value="RNI-like"/>
    <property type="match status" value="1"/>
</dbReference>
<dbReference type="Gene3D" id="1.10.533.10">
    <property type="entry name" value="Death Domain, Fas"/>
    <property type="match status" value="1"/>
</dbReference>
<keyword evidence="2" id="KW-0067">ATP-binding</keyword>
<proteinExistence type="predicted"/>
<dbReference type="Proteomes" id="UP000007879">
    <property type="component" value="Unassembled WGS sequence"/>
</dbReference>
<evidence type="ECO:0000313" key="7">
    <source>
        <dbReference type="Proteomes" id="UP000007879"/>
    </source>
</evidence>
<dbReference type="OrthoDB" id="120976at2759"/>
<dbReference type="InterPro" id="IPR000488">
    <property type="entry name" value="Death_dom"/>
</dbReference>
<dbReference type="InterPro" id="IPR027417">
    <property type="entry name" value="P-loop_NTPase"/>
</dbReference>
<dbReference type="GO" id="GO:0005524">
    <property type="term" value="F:ATP binding"/>
    <property type="evidence" value="ECO:0007669"/>
    <property type="project" value="UniProtKB-KW"/>
</dbReference>
<gene>
    <name evidence="6" type="primary">109584893</name>
</gene>
<evidence type="ECO:0000256" key="2">
    <source>
        <dbReference type="ARBA" id="ARBA00022840"/>
    </source>
</evidence>
<keyword evidence="7" id="KW-1185">Reference proteome</keyword>
<dbReference type="CDD" id="cd01670">
    <property type="entry name" value="Death"/>
    <property type="match status" value="1"/>
</dbReference>
<protein>
    <recommendedName>
        <fullName evidence="8">NACHT domain-containing protein</fullName>
    </recommendedName>
</protein>
<name>A0A1X7U321_AMPQE</name>
<feature type="region of interest" description="Disordered" evidence="3">
    <location>
        <begin position="1"/>
        <end position="27"/>
    </location>
</feature>
<dbReference type="SUPFAM" id="SSF47986">
    <property type="entry name" value="DEATH domain"/>
    <property type="match status" value="1"/>
</dbReference>
<dbReference type="PANTHER" id="PTHR46312">
    <property type="entry name" value="NACHT DOMAIN-CONTAINING PROTEIN"/>
    <property type="match status" value="1"/>
</dbReference>
<dbReference type="Pfam" id="PF00531">
    <property type="entry name" value="Death"/>
    <property type="match status" value="1"/>
</dbReference>
<dbReference type="SMART" id="SM00368">
    <property type="entry name" value="LRR_RI"/>
    <property type="match status" value="4"/>
</dbReference>
<dbReference type="Gene3D" id="3.80.10.10">
    <property type="entry name" value="Ribonuclease Inhibitor"/>
    <property type="match status" value="2"/>
</dbReference>
<reference evidence="6" key="2">
    <citation type="submission" date="2017-05" db="UniProtKB">
        <authorList>
            <consortium name="EnsemblMetazoa"/>
        </authorList>
    </citation>
    <scope>IDENTIFICATION</scope>
</reference>
<feature type="domain" description="Death" evidence="4">
    <location>
        <begin position="64"/>
        <end position="129"/>
    </location>
</feature>
<feature type="region of interest" description="Disordered" evidence="3">
    <location>
        <begin position="137"/>
        <end position="167"/>
    </location>
</feature>
<dbReference type="InterPro" id="IPR001611">
    <property type="entry name" value="Leu-rich_rpt"/>
</dbReference>
<accession>A0A1X7U321</accession>
<evidence type="ECO:0000256" key="1">
    <source>
        <dbReference type="ARBA" id="ARBA00022741"/>
    </source>
</evidence>
<dbReference type="GO" id="GO:0007165">
    <property type="term" value="P:signal transduction"/>
    <property type="evidence" value="ECO:0007669"/>
    <property type="project" value="InterPro"/>
</dbReference>
<dbReference type="InterPro" id="IPR007111">
    <property type="entry name" value="NACHT_NTPase"/>
</dbReference>
<dbReference type="PROSITE" id="PS50017">
    <property type="entry name" value="DEATH_DOMAIN"/>
    <property type="match status" value="1"/>
</dbReference>
<dbReference type="PROSITE" id="PS50837">
    <property type="entry name" value="NACHT"/>
    <property type="match status" value="1"/>
</dbReference>
<reference evidence="7" key="1">
    <citation type="journal article" date="2010" name="Nature">
        <title>The Amphimedon queenslandica genome and the evolution of animal complexity.</title>
        <authorList>
            <person name="Srivastava M."/>
            <person name="Simakov O."/>
            <person name="Chapman J."/>
            <person name="Fahey B."/>
            <person name="Gauthier M.E."/>
            <person name="Mitros T."/>
            <person name="Richards G.S."/>
            <person name="Conaco C."/>
            <person name="Dacre M."/>
            <person name="Hellsten U."/>
            <person name="Larroux C."/>
            <person name="Putnam N.H."/>
            <person name="Stanke M."/>
            <person name="Adamska M."/>
            <person name="Darling A."/>
            <person name="Degnan S.M."/>
            <person name="Oakley T.H."/>
            <person name="Plachetzki D.C."/>
            <person name="Zhai Y."/>
            <person name="Adamski M."/>
            <person name="Calcino A."/>
            <person name="Cummins S.F."/>
            <person name="Goodstein D.M."/>
            <person name="Harris C."/>
            <person name="Jackson D.J."/>
            <person name="Leys S.P."/>
            <person name="Shu S."/>
            <person name="Woodcroft B.J."/>
            <person name="Vervoort M."/>
            <person name="Kosik K.S."/>
            <person name="Manning G."/>
            <person name="Degnan B.M."/>
            <person name="Rokhsar D.S."/>
        </authorList>
    </citation>
    <scope>NUCLEOTIDE SEQUENCE [LARGE SCALE GENOMIC DNA]</scope>
</reference>
<organism evidence="6">
    <name type="scientific">Amphimedon queenslandica</name>
    <name type="common">Sponge</name>
    <dbReference type="NCBI Taxonomy" id="400682"/>
    <lineage>
        <taxon>Eukaryota</taxon>
        <taxon>Metazoa</taxon>
        <taxon>Porifera</taxon>
        <taxon>Demospongiae</taxon>
        <taxon>Heteroscleromorpha</taxon>
        <taxon>Haplosclerida</taxon>
        <taxon>Niphatidae</taxon>
        <taxon>Amphimedon</taxon>
    </lineage>
</organism>
<dbReference type="Pfam" id="PF05729">
    <property type="entry name" value="NACHT"/>
    <property type="match status" value="1"/>
</dbReference>
<dbReference type="PANTHER" id="PTHR46312:SF2">
    <property type="entry name" value="NUCLEOTIDE-BINDING OLIGOMERIZATION DOMAIN-CONTAINING PROTEIN 2-LIKE"/>
    <property type="match status" value="1"/>
</dbReference>
<evidence type="ECO:0000256" key="3">
    <source>
        <dbReference type="SAM" id="MobiDB-lite"/>
    </source>
</evidence>